<comment type="similarity">
    <text evidence="3">Belongs to the WD repeat PROPPIN family.</text>
</comment>
<evidence type="ECO:0000256" key="2">
    <source>
        <dbReference type="ARBA" id="ARBA00022737"/>
    </source>
</evidence>
<evidence type="ECO:0000313" key="4">
    <source>
        <dbReference type="EMBL" id="OMJ88606.1"/>
    </source>
</evidence>
<dbReference type="Gene3D" id="2.130.10.10">
    <property type="entry name" value="YVTN repeat-like/Quinoprotein amine dehydrogenase"/>
    <property type="match status" value="1"/>
</dbReference>
<dbReference type="InterPro" id="IPR048720">
    <property type="entry name" value="PROPPIN"/>
</dbReference>
<proteinExistence type="inferred from homology"/>
<evidence type="ECO:0008006" key="6">
    <source>
        <dbReference type="Google" id="ProtNLM"/>
    </source>
</evidence>
<dbReference type="InterPro" id="IPR001680">
    <property type="entry name" value="WD40_rpt"/>
</dbReference>
<keyword evidence="5" id="KW-1185">Reference proteome</keyword>
<keyword evidence="2" id="KW-0677">Repeat</keyword>
<dbReference type="OrthoDB" id="1667587at2759"/>
<dbReference type="EMBL" id="MPUH01000147">
    <property type="protein sequence ID" value="OMJ88606.1"/>
    <property type="molecule type" value="Genomic_DNA"/>
</dbReference>
<sequence>MYTVLEETKAIQRSINCVGISKDRNYIAICTDKEVNIYTSDELKLNLVVPIKNCKLVEVYEKYEIILVVGSGEEPKDSPRILTAWSTAENQIICEIAFLDTILAVKANLIRLVVCLAQQICVYDTSSMKVVAVIQTCMNESGLIALAAGECYNFLLYPASETKGDVQIYDCFTSSPRMLIESHKSPLFFISISSQGHLFATSSHKGTIIRIFSLPSGEKIYSLRRGNLQVEIYNSMFSSDSTAFLLASNSGTIHVFDLSGRSSGNWKVGIKNSLVSATSFLLPNTIHDNLSSCSSVIKVHTGYQDKFVCTFLKNSLKCLSISYQGTYNLYDFSSFSSNSSTPFKSGSFFHIPN</sequence>
<evidence type="ECO:0000256" key="3">
    <source>
        <dbReference type="ARBA" id="ARBA00025740"/>
    </source>
</evidence>
<dbReference type="GO" id="GO:0005737">
    <property type="term" value="C:cytoplasm"/>
    <property type="evidence" value="ECO:0007669"/>
    <property type="project" value="UniProtKB-ARBA"/>
</dbReference>
<evidence type="ECO:0000313" key="5">
    <source>
        <dbReference type="Proteomes" id="UP000187209"/>
    </source>
</evidence>
<accession>A0A1R2CI25</accession>
<dbReference type="SMART" id="SM00320">
    <property type="entry name" value="WD40"/>
    <property type="match status" value="4"/>
</dbReference>
<dbReference type="Proteomes" id="UP000187209">
    <property type="component" value="Unassembled WGS sequence"/>
</dbReference>
<keyword evidence="1" id="KW-0853">WD repeat</keyword>
<protein>
    <recommendedName>
        <fullName evidence="6">Anaphase-promoting complex subunit 4 WD40 domain-containing protein</fullName>
    </recommendedName>
</protein>
<reference evidence="4 5" key="1">
    <citation type="submission" date="2016-11" db="EMBL/GenBank/DDBJ databases">
        <title>The macronuclear genome of Stentor coeruleus: a giant cell with tiny introns.</title>
        <authorList>
            <person name="Slabodnick M."/>
            <person name="Ruby J.G."/>
            <person name="Reiff S.B."/>
            <person name="Swart E.C."/>
            <person name="Gosai S."/>
            <person name="Prabakaran S."/>
            <person name="Witkowska E."/>
            <person name="Larue G.E."/>
            <person name="Fisher S."/>
            <person name="Freeman R.M."/>
            <person name="Gunawardena J."/>
            <person name="Chu W."/>
            <person name="Stover N.A."/>
            <person name="Gregory B.D."/>
            <person name="Nowacki M."/>
            <person name="Derisi J."/>
            <person name="Roy S.W."/>
            <person name="Marshall W.F."/>
            <person name="Sood P."/>
        </authorList>
    </citation>
    <scope>NUCLEOTIDE SEQUENCE [LARGE SCALE GENOMIC DNA]</scope>
    <source>
        <strain evidence="4">WM001</strain>
    </source>
</reference>
<dbReference type="SUPFAM" id="SSF50978">
    <property type="entry name" value="WD40 repeat-like"/>
    <property type="match status" value="1"/>
</dbReference>
<evidence type="ECO:0000256" key="1">
    <source>
        <dbReference type="ARBA" id="ARBA00022574"/>
    </source>
</evidence>
<name>A0A1R2CI25_9CILI</name>
<dbReference type="Pfam" id="PF21032">
    <property type="entry name" value="PROPPIN"/>
    <property type="match status" value="1"/>
</dbReference>
<dbReference type="InterPro" id="IPR036322">
    <property type="entry name" value="WD40_repeat_dom_sf"/>
</dbReference>
<dbReference type="AlphaFoldDB" id="A0A1R2CI25"/>
<dbReference type="InterPro" id="IPR015943">
    <property type="entry name" value="WD40/YVTN_repeat-like_dom_sf"/>
</dbReference>
<organism evidence="4 5">
    <name type="scientific">Stentor coeruleus</name>
    <dbReference type="NCBI Taxonomy" id="5963"/>
    <lineage>
        <taxon>Eukaryota</taxon>
        <taxon>Sar</taxon>
        <taxon>Alveolata</taxon>
        <taxon>Ciliophora</taxon>
        <taxon>Postciliodesmatophora</taxon>
        <taxon>Heterotrichea</taxon>
        <taxon>Heterotrichida</taxon>
        <taxon>Stentoridae</taxon>
        <taxon>Stentor</taxon>
    </lineage>
</organism>
<comment type="caution">
    <text evidence="4">The sequence shown here is derived from an EMBL/GenBank/DDBJ whole genome shotgun (WGS) entry which is preliminary data.</text>
</comment>
<dbReference type="PANTHER" id="PTHR11227">
    <property type="entry name" value="WD-REPEAT PROTEIN INTERACTING WITH PHOSPHOINOSIDES WIPI -RELATED"/>
    <property type="match status" value="1"/>
</dbReference>
<gene>
    <name evidence="4" type="ORF">SteCoe_9471</name>
</gene>